<protein>
    <submittedName>
        <fullName evidence="2">Uncharacterized protein</fullName>
    </submittedName>
</protein>
<name>A0AAD7X2J2_9TELE</name>
<sequence length="71" mass="8087">MSYLVALPGTWPYIMTLDKLPWASTPESKVIVPGCGGGRRRRRQMSQARANSPERRRDCLSRREARSQGIK</sequence>
<organism evidence="2 3">
    <name type="scientific">Aldrovandia affinis</name>
    <dbReference type="NCBI Taxonomy" id="143900"/>
    <lineage>
        <taxon>Eukaryota</taxon>
        <taxon>Metazoa</taxon>
        <taxon>Chordata</taxon>
        <taxon>Craniata</taxon>
        <taxon>Vertebrata</taxon>
        <taxon>Euteleostomi</taxon>
        <taxon>Actinopterygii</taxon>
        <taxon>Neopterygii</taxon>
        <taxon>Teleostei</taxon>
        <taxon>Notacanthiformes</taxon>
        <taxon>Halosauridae</taxon>
        <taxon>Aldrovandia</taxon>
    </lineage>
</organism>
<gene>
    <name evidence="2" type="ORF">AAFF_G00227730</name>
</gene>
<feature type="region of interest" description="Disordered" evidence="1">
    <location>
        <begin position="31"/>
        <end position="71"/>
    </location>
</feature>
<proteinExistence type="predicted"/>
<dbReference type="Proteomes" id="UP001221898">
    <property type="component" value="Unassembled WGS sequence"/>
</dbReference>
<evidence type="ECO:0000313" key="2">
    <source>
        <dbReference type="EMBL" id="KAJ8417930.1"/>
    </source>
</evidence>
<reference evidence="2" key="1">
    <citation type="journal article" date="2023" name="Science">
        <title>Genome structures resolve the early diversification of teleost fishes.</title>
        <authorList>
            <person name="Parey E."/>
            <person name="Louis A."/>
            <person name="Montfort J."/>
            <person name="Bouchez O."/>
            <person name="Roques C."/>
            <person name="Iampietro C."/>
            <person name="Lluch J."/>
            <person name="Castinel A."/>
            <person name="Donnadieu C."/>
            <person name="Desvignes T."/>
            <person name="Floi Bucao C."/>
            <person name="Jouanno E."/>
            <person name="Wen M."/>
            <person name="Mejri S."/>
            <person name="Dirks R."/>
            <person name="Jansen H."/>
            <person name="Henkel C."/>
            <person name="Chen W.J."/>
            <person name="Zahm M."/>
            <person name="Cabau C."/>
            <person name="Klopp C."/>
            <person name="Thompson A.W."/>
            <person name="Robinson-Rechavi M."/>
            <person name="Braasch I."/>
            <person name="Lecointre G."/>
            <person name="Bobe J."/>
            <person name="Postlethwait J.H."/>
            <person name="Berthelot C."/>
            <person name="Roest Crollius H."/>
            <person name="Guiguen Y."/>
        </authorList>
    </citation>
    <scope>NUCLEOTIDE SEQUENCE</scope>
    <source>
        <strain evidence="2">NC1722</strain>
    </source>
</reference>
<keyword evidence="3" id="KW-1185">Reference proteome</keyword>
<dbReference type="EMBL" id="JAINUG010000003">
    <property type="protein sequence ID" value="KAJ8417930.1"/>
    <property type="molecule type" value="Genomic_DNA"/>
</dbReference>
<accession>A0AAD7X2J2</accession>
<comment type="caution">
    <text evidence="2">The sequence shown here is derived from an EMBL/GenBank/DDBJ whole genome shotgun (WGS) entry which is preliminary data.</text>
</comment>
<evidence type="ECO:0000256" key="1">
    <source>
        <dbReference type="SAM" id="MobiDB-lite"/>
    </source>
</evidence>
<feature type="compositionally biased region" description="Basic and acidic residues" evidence="1">
    <location>
        <begin position="52"/>
        <end position="71"/>
    </location>
</feature>
<dbReference type="AlphaFoldDB" id="A0AAD7X2J2"/>
<evidence type="ECO:0000313" key="3">
    <source>
        <dbReference type="Proteomes" id="UP001221898"/>
    </source>
</evidence>